<comment type="caution">
    <text evidence="17">The sequence shown here is derived from an EMBL/GenBank/DDBJ whole genome shotgun (WGS) entry which is preliminary data.</text>
</comment>
<evidence type="ECO:0000256" key="14">
    <source>
        <dbReference type="ARBA" id="ARBA00030612"/>
    </source>
</evidence>
<dbReference type="FunFam" id="1.10.10.2330:FF:000004">
    <property type="entry name" value="Phenylalanine--tRNA ligase alpha subunit, cytoplasmic"/>
    <property type="match status" value="1"/>
</dbReference>
<dbReference type="GO" id="GO:0009328">
    <property type="term" value="C:phenylalanine-tRNA ligase complex"/>
    <property type="evidence" value="ECO:0007669"/>
    <property type="project" value="TreeGrafter"/>
</dbReference>
<evidence type="ECO:0000256" key="12">
    <source>
        <dbReference type="ARBA" id="ARBA00022917"/>
    </source>
</evidence>
<evidence type="ECO:0000256" key="5">
    <source>
        <dbReference type="ARBA" id="ARBA00012814"/>
    </source>
</evidence>
<keyword evidence="8" id="KW-0479">Metal-binding</keyword>
<keyword evidence="10" id="KW-0067">ATP-binding</keyword>
<comment type="subunit">
    <text evidence="4">Tetramer of two alpha and two beta subunits.</text>
</comment>
<dbReference type="Gene3D" id="3.30.930.10">
    <property type="entry name" value="Bira Bifunctional Protein, Domain 2"/>
    <property type="match status" value="1"/>
</dbReference>
<dbReference type="GO" id="GO:0000049">
    <property type="term" value="F:tRNA binding"/>
    <property type="evidence" value="ECO:0007669"/>
    <property type="project" value="InterPro"/>
</dbReference>
<dbReference type="Pfam" id="PF01409">
    <property type="entry name" value="tRNA-synt_2d"/>
    <property type="match status" value="1"/>
</dbReference>
<dbReference type="PANTHER" id="PTHR11538">
    <property type="entry name" value="PHENYLALANYL-TRNA SYNTHETASE"/>
    <property type="match status" value="1"/>
</dbReference>
<dbReference type="NCBIfam" id="NF003210">
    <property type="entry name" value="PRK04172.1"/>
    <property type="match status" value="1"/>
</dbReference>
<proteinExistence type="inferred from homology"/>
<dbReference type="FunFam" id="3.30.930.10:FF:000033">
    <property type="entry name" value="Phenylalanine--tRNA ligase alpha subunit"/>
    <property type="match status" value="1"/>
</dbReference>
<dbReference type="SUPFAM" id="SSF55681">
    <property type="entry name" value="Class II aaRS and biotin synthetases"/>
    <property type="match status" value="1"/>
</dbReference>
<dbReference type="OrthoDB" id="238316at2759"/>
<evidence type="ECO:0000256" key="7">
    <source>
        <dbReference type="ARBA" id="ARBA00022598"/>
    </source>
</evidence>
<comment type="subcellular location">
    <subcellularLocation>
        <location evidence="2">Cytoplasm</location>
    </subcellularLocation>
</comment>
<protein>
    <recommendedName>
        <fullName evidence="5">phenylalanine--tRNA ligase</fullName>
        <ecNumber evidence="5">6.1.1.20</ecNumber>
    </recommendedName>
    <alternativeName>
        <fullName evidence="14">Phenylalanyl-tRNA synthetase alpha subunit</fullName>
    </alternativeName>
</protein>
<dbReference type="EMBL" id="JABCRI010000006">
    <property type="protein sequence ID" value="KAF8405227.1"/>
    <property type="molecule type" value="Genomic_DNA"/>
</dbReference>
<dbReference type="OMA" id="QIEGWVM"/>
<keyword evidence="12" id="KW-0648">Protein biosynthesis</keyword>
<dbReference type="GO" id="GO:0006432">
    <property type="term" value="P:phenylalanyl-tRNA aminoacylation"/>
    <property type="evidence" value="ECO:0007669"/>
    <property type="project" value="InterPro"/>
</dbReference>
<dbReference type="GO" id="GO:0005829">
    <property type="term" value="C:cytosol"/>
    <property type="evidence" value="ECO:0007669"/>
    <property type="project" value="TreeGrafter"/>
</dbReference>
<dbReference type="InterPro" id="IPR006195">
    <property type="entry name" value="aa-tRNA-synth_II"/>
</dbReference>
<evidence type="ECO:0000256" key="1">
    <source>
        <dbReference type="ARBA" id="ARBA00001946"/>
    </source>
</evidence>
<evidence type="ECO:0000256" key="10">
    <source>
        <dbReference type="ARBA" id="ARBA00022840"/>
    </source>
</evidence>
<evidence type="ECO:0000256" key="11">
    <source>
        <dbReference type="ARBA" id="ARBA00022842"/>
    </source>
</evidence>
<dbReference type="GO" id="GO:0046872">
    <property type="term" value="F:metal ion binding"/>
    <property type="evidence" value="ECO:0007669"/>
    <property type="project" value="UniProtKB-KW"/>
</dbReference>
<evidence type="ECO:0000256" key="13">
    <source>
        <dbReference type="ARBA" id="ARBA00023146"/>
    </source>
</evidence>
<evidence type="ECO:0000256" key="8">
    <source>
        <dbReference type="ARBA" id="ARBA00022723"/>
    </source>
</evidence>
<name>A0A835DM36_TETSI</name>
<accession>A0A835DM36</accession>
<feature type="domain" description="Aminoacyl-transfer RNA synthetases class-II family profile" evidence="16">
    <location>
        <begin position="341"/>
        <end position="485"/>
    </location>
</feature>
<dbReference type="CDD" id="cd00496">
    <property type="entry name" value="PheRS_alpha_core"/>
    <property type="match status" value="1"/>
</dbReference>
<dbReference type="InterPro" id="IPR045864">
    <property type="entry name" value="aa-tRNA-synth_II/BPL/LPL"/>
</dbReference>
<dbReference type="Proteomes" id="UP000655225">
    <property type="component" value="Unassembled WGS sequence"/>
</dbReference>
<evidence type="ECO:0000256" key="4">
    <source>
        <dbReference type="ARBA" id="ARBA00011209"/>
    </source>
</evidence>
<keyword evidence="9" id="KW-0547">Nucleotide-binding</keyword>
<comment type="catalytic activity">
    <reaction evidence="15">
        <text>tRNA(Phe) + L-phenylalanine + ATP = L-phenylalanyl-tRNA(Phe) + AMP + diphosphate + H(+)</text>
        <dbReference type="Rhea" id="RHEA:19413"/>
        <dbReference type="Rhea" id="RHEA-COMP:9668"/>
        <dbReference type="Rhea" id="RHEA-COMP:9699"/>
        <dbReference type="ChEBI" id="CHEBI:15378"/>
        <dbReference type="ChEBI" id="CHEBI:30616"/>
        <dbReference type="ChEBI" id="CHEBI:33019"/>
        <dbReference type="ChEBI" id="CHEBI:58095"/>
        <dbReference type="ChEBI" id="CHEBI:78442"/>
        <dbReference type="ChEBI" id="CHEBI:78531"/>
        <dbReference type="ChEBI" id="CHEBI:456215"/>
        <dbReference type="EC" id="6.1.1.20"/>
    </reaction>
</comment>
<organism evidence="17 18">
    <name type="scientific">Tetracentron sinense</name>
    <name type="common">Spur-leaf</name>
    <dbReference type="NCBI Taxonomy" id="13715"/>
    <lineage>
        <taxon>Eukaryota</taxon>
        <taxon>Viridiplantae</taxon>
        <taxon>Streptophyta</taxon>
        <taxon>Embryophyta</taxon>
        <taxon>Tracheophyta</taxon>
        <taxon>Spermatophyta</taxon>
        <taxon>Magnoliopsida</taxon>
        <taxon>Trochodendrales</taxon>
        <taxon>Trochodendraceae</taxon>
        <taxon>Tetracentron</taxon>
    </lineage>
</organism>
<comment type="cofactor">
    <cofactor evidence="1">
        <name>Mg(2+)</name>
        <dbReference type="ChEBI" id="CHEBI:18420"/>
    </cofactor>
</comment>
<dbReference type="Gene3D" id="1.10.10.2320">
    <property type="match status" value="1"/>
</dbReference>
<dbReference type="PROSITE" id="PS50862">
    <property type="entry name" value="AA_TRNA_LIGASE_II"/>
    <property type="match status" value="1"/>
</dbReference>
<evidence type="ECO:0000256" key="6">
    <source>
        <dbReference type="ARBA" id="ARBA00022490"/>
    </source>
</evidence>
<keyword evidence="18" id="KW-1185">Reference proteome</keyword>
<keyword evidence="6" id="KW-0963">Cytoplasm</keyword>
<dbReference type="Gene3D" id="3.30.1370.240">
    <property type="match status" value="1"/>
</dbReference>
<reference evidence="17 18" key="1">
    <citation type="submission" date="2020-04" db="EMBL/GenBank/DDBJ databases">
        <title>Plant Genome Project.</title>
        <authorList>
            <person name="Zhang R.-G."/>
        </authorList>
    </citation>
    <scope>NUCLEOTIDE SEQUENCE [LARGE SCALE GENOMIC DNA]</scope>
    <source>
        <strain evidence="17">YNK0</strain>
        <tissue evidence="17">Leaf</tissue>
    </source>
</reference>
<evidence type="ECO:0000256" key="15">
    <source>
        <dbReference type="ARBA" id="ARBA00049255"/>
    </source>
</evidence>
<keyword evidence="11" id="KW-0460">Magnesium</keyword>
<comment type="similarity">
    <text evidence="3">Belongs to the class-II aminoacyl-tRNA synthetase family. Phe-tRNA synthetase alpha subunit type 2 subfamily.</text>
</comment>
<keyword evidence="13" id="KW-0030">Aminoacyl-tRNA synthetase</keyword>
<dbReference type="InterPro" id="IPR002319">
    <property type="entry name" value="Phenylalanyl-tRNA_Synthase"/>
</dbReference>
<dbReference type="GO" id="GO:0005524">
    <property type="term" value="F:ATP binding"/>
    <property type="evidence" value="ECO:0007669"/>
    <property type="project" value="UniProtKB-KW"/>
</dbReference>
<dbReference type="InterPro" id="IPR040724">
    <property type="entry name" value="PheRS_DBD1"/>
</dbReference>
<dbReference type="Pfam" id="PF18552">
    <property type="entry name" value="PheRS_DBD1"/>
    <property type="match status" value="1"/>
</dbReference>
<sequence>MAEEAILGFLEKKEEISDSGQFAAECGIDHNEIVNVIKSLHGFRLVDAQNDDMNMDIKRERWVLTDEGRLYTAAGSPEVQLFLAIPPEGISREELQRRVDPSVYKIGCSQAIKNKWVEMGRQLVSRKVQNVEDRIKDLLIQIQNGEVVGHDDIDTLKRRKLIAQQTWKGYSLRKGPNYTPKRKKAATDLTRDHLQRGDWKDLEFKEYNFSAKGQPAEGTEAITNDLSSNGVRYDLYCFEEMPTNNFVESSFWNFDVLFQPQQHPARDSHDTFFLQVPSTTKKLPEDYVERVKAVHEFGGYGSKGYGYDWKREEANKNLLRTHTTAVSSRMLYLLAQKPFTPKKYFSIDRVFRNEAVDRTHLAEFHQIEGLVCDRGLTLGDLIGVLHDFFSRLGMSKLRFKPAYNPYTEPSMEIFSYHEGFKKWVEIGNSGMFRPEMLLPMGLPEDVRVIAWGLSLERPTMILYGIDNIRDLFGHKVDLGLIKRNPICRLGIE</sequence>
<evidence type="ECO:0000313" key="17">
    <source>
        <dbReference type="EMBL" id="KAF8405227.1"/>
    </source>
</evidence>
<keyword evidence="7" id="KW-0436">Ligase</keyword>
<dbReference type="NCBIfam" id="TIGR00468">
    <property type="entry name" value="pheS"/>
    <property type="match status" value="1"/>
</dbReference>
<dbReference type="EC" id="6.1.1.20" evidence="5"/>
<evidence type="ECO:0000256" key="2">
    <source>
        <dbReference type="ARBA" id="ARBA00004496"/>
    </source>
</evidence>
<dbReference type="InterPro" id="IPR040725">
    <property type="entry name" value="PheRS_DBD3"/>
</dbReference>
<dbReference type="InterPro" id="IPR004529">
    <property type="entry name" value="Phe-tRNA-synth_IIc_asu"/>
</dbReference>
<gene>
    <name evidence="17" type="ORF">HHK36_010128</name>
</gene>
<evidence type="ECO:0000256" key="9">
    <source>
        <dbReference type="ARBA" id="ARBA00022741"/>
    </source>
</evidence>
<evidence type="ECO:0000259" key="16">
    <source>
        <dbReference type="PROSITE" id="PS50862"/>
    </source>
</evidence>
<dbReference type="Pfam" id="PF18553">
    <property type="entry name" value="PheRS_DBD3"/>
    <property type="match status" value="1"/>
</dbReference>
<evidence type="ECO:0000313" key="18">
    <source>
        <dbReference type="Proteomes" id="UP000655225"/>
    </source>
</evidence>
<dbReference type="PANTHER" id="PTHR11538:SF40">
    <property type="entry name" value="PHENYLALANINE--TRNA LIGASE ALPHA SUBUNIT"/>
    <property type="match status" value="1"/>
</dbReference>
<dbReference type="AlphaFoldDB" id="A0A835DM36"/>
<evidence type="ECO:0000256" key="3">
    <source>
        <dbReference type="ARBA" id="ARBA00006703"/>
    </source>
</evidence>
<dbReference type="GO" id="GO:0004826">
    <property type="term" value="F:phenylalanine-tRNA ligase activity"/>
    <property type="evidence" value="ECO:0007669"/>
    <property type="project" value="UniProtKB-EC"/>
</dbReference>
<dbReference type="Gene3D" id="1.10.10.2330">
    <property type="match status" value="1"/>
</dbReference>